<reference evidence="6" key="1">
    <citation type="submission" date="2017-02" db="EMBL/GenBank/DDBJ databases">
        <authorList>
            <person name="Regsiter A."/>
            <person name="William W."/>
        </authorList>
    </citation>
    <scope>NUCLEOTIDE SEQUENCE</scope>
    <source>
        <strain evidence="6">Bib</strain>
    </source>
</reference>
<evidence type="ECO:0000313" key="6">
    <source>
        <dbReference type="EMBL" id="SLM12820.1"/>
    </source>
</evidence>
<evidence type="ECO:0000256" key="1">
    <source>
        <dbReference type="ARBA" id="ARBA00009156"/>
    </source>
</evidence>
<comment type="similarity">
    <text evidence="1">Belongs to the FGGY kinase family.</text>
</comment>
<dbReference type="Pfam" id="PF02782">
    <property type="entry name" value="FGGY_C"/>
    <property type="match status" value="1"/>
</dbReference>
<dbReference type="GO" id="GO:0005975">
    <property type="term" value="P:carbohydrate metabolic process"/>
    <property type="evidence" value="ECO:0007669"/>
    <property type="project" value="InterPro"/>
</dbReference>
<dbReference type="CDD" id="cd07808">
    <property type="entry name" value="ASKHA_NBD_FGGY_EcXK-like"/>
    <property type="match status" value="1"/>
</dbReference>
<dbReference type="InterPro" id="IPR050406">
    <property type="entry name" value="FGGY_Carb_Kinase"/>
</dbReference>
<dbReference type="InterPro" id="IPR000577">
    <property type="entry name" value="Carb_kinase_FGGY"/>
</dbReference>
<dbReference type="AlphaFoldDB" id="A0A3P3XIS0"/>
<proteinExistence type="inferred from homology"/>
<dbReference type="InterPro" id="IPR018484">
    <property type="entry name" value="FGGY_N"/>
</dbReference>
<dbReference type="Gene3D" id="3.30.420.40">
    <property type="match status" value="2"/>
</dbReference>
<evidence type="ECO:0000256" key="3">
    <source>
        <dbReference type="ARBA" id="ARBA00022777"/>
    </source>
</evidence>
<dbReference type="PIRSF" id="PIRSF000538">
    <property type="entry name" value="GlpK"/>
    <property type="match status" value="1"/>
</dbReference>
<dbReference type="InterPro" id="IPR018485">
    <property type="entry name" value="FGGY_C"/>
</dbReference>
<protein>
    <submittedName>
        <fullName evidence="6">Putative Carbohydrate kinase, FGGY</fullName>
    </submittedName>
</protein>
<dbReference type="SUPFAM" id="SSF53067">
    <property type="entry name" value="Actin-like ATPase domain"/>
    <property type="match status" value="2"/>
</dbReference>
<name>A0A3P3XIS0_9SPIR</name>
<evidence type="ECO:0000259" key="5">
    <source>
        <dbReference type="Pfam" id="PF02782"/>
    </source>
</evidence>
<dbReference type="PANTHER" id="PTHR43095:SF5">
    <property type="entry name" value="XYLULOSE KINASE"/>
    <property type="match status" value="1"/>
</dbReference>
<sequence>MSQTCAPLHIGIDLGTGSLKLSAYAGERAFSASCGYDIFSPEPGIAETDPEAWIAALKTAWLAVCAQLQNAGLPIELASIGLSAQMHGFVPISETGAALHNAILWADLRGAAYAGLYSSLLAGSFDRLMNAPAAGLTALILLWMKHHEPELYAKTHYILFPKDYLRFRLTGDIATDPGDASASLLYDFRTCRWAEDAIEALGMDHSKLPVIRDSFSPGGVVTGKASRETGLPEGVLVATGSADKACEIYGSGFFGEYFRELALAGSPDMGIMSRQAPARGKFLNSAPLRGTGMNSALSREDMHSAPFRGHDSDWQSPKAAQVSIGTGIQVVIPVRGLAPYEPGLNFFESCVPSVRYRMAAMLNGGLALEWVLSMLNADWESLYRAMDEGKTRLPQDLLFLPYLTGERSPYQNPDARGAWIGLGLHHTRNDLLSAALLGVACTIRLGMESLGVAPDASVYCVGGSTRFKTWMNIVSEVTGRALFVTDQPDASVRGAAAIGRAAAETGAFDARRLPAPLETTRIEAESPAWIEHYYSRFKSSYEALFGGHE</sequence>
<gene>
    <name evidence="6" type="ORF">SPIROBIBN47_260064</name>
</gene>
<evidence type="ECO:0000259" key="4">
    <source>
        <dbReference type="Pfam" id="PF00370"/>
    </source>
</evidence>
<accession>A0A3P3XIS0</accession>
<dbReference type="InterPro" id="IPR043129">
    <property type="entry name" value="ATPase_NBD"/>
</dbReference>
<organism evidence="6">
    <name type="scientific">uncultured spirochete</name>
    <dbReference type="NCBI Taxonomy" id="156406"/>
    <lineage>
        <taxon>Bacteria</taxon>
        <taxon>Pseudomonadati</taxon>
        <taxon>Spirochaetota</taxon>
        <taxon>Spirochaetia</taxon>
        <taxon>Spirochaetales</taxon>
        <taxon>environmental samples</taxon>
    </lineage>
</organism>
<keyword evidence="2" id="KW-0808">Transferase</keyword>
<dbReference type="EMBL" id="FWDM01000019">
    <property type="protein sequence ID" value="SLM12820.1"/>
    <property type="molecule type" value="Genomic_DNA"/>
</dbReference>
<keyword evidence="3 6" id="KW-0418">Kinase</keyword>
<dbReference type="Pfam" id="PF00370">
    <property type="entry name" value="FGGY_N"/>
    <property type="match status" value="1"/>
</dbReference>
<feature type="domain" description="Carbohydrate kinase FGGY C-terminal" evidence="5">
    <location>
        <begin position="346"/>
        <end position="502"/>
    </location>
</feature>
<evidence type="ECO:0000256" key="2">
    <source>
        <dbReference type="ARBA" id="ARBA00022679"/>
    </source>
</evidence>
<dbReference type="GO" id="GO:0016301">
    <property type="term" value="F:kinase activity"/>
    <property type="evidence" value="ECO:0007669"/>
    <property type="project" value="UniProtKB-KW"/>
</dbReference>
<feature type="domain" description="Carbohydrate kinase FGGY N-terminal" evidence="4">
    <location>
        <begin position="9"/>
        <end position="246"/>
    </location>
</feature>
<dbReference type="PANTHER" id="PTHR43095">
    <property type="entry name" value="SUGAR KINASE"/>
    <property type="match status" value="1"/>
</dbReference>